<evidence type="ECO:0000313" key="2">
    <source>
        <dbReference type="EMBL" id="CDW73104.1"/>
    </source>
</evidence>
<feature type="domain" description="Glucosyltransferase 24 catalytic" evidence="1">
    <location>
        <begin position="2"/>
        <end position="165"/>
    </location>
</feature>
<accession>A0A077ZU51</accession>
<protein>
    <recommendedName>
        <fullName evidence="1">Glucosyltransferase 24 catalytic domain-containing protein</fullName>
    </recommendedName>
</protein>
<gene>
    <name evidence="2" type="primary">Contig19079.g20228</name>
    <name evidence="2" type="ORF">STYLEM_2073</name>
</gene>
<reference evidence="2 3" key="1">
    <citation type="submission" date="2014-06" db="EMBL/GenBank/DDBJ databases">
        <authorList>
            <person name="Swart Estienne"/>
        </authorList>
    </citation>
    <scope>NUCLEOTIDE SEQUENCE [LARGE SCALE GENOMIC DNA]</scope>
    <source>
        <strain evidence="2 3">130c</strain>
    </source>
</reference>
<name>A0A077ZU51_STYLE</name>
<sequence length="865" mass="101626">MYRIMFSDQIFDHKIQRIIYKDSDQCINPGADFQELRDFNLEGHPLGQCQHGDDLSWILNWTRSLKESNPQLVLQNIYHFAAIIIKDLQLLHNNDHLDKAREYYNESLKKEQLTFKLNDQHFIHFSQHLMPIKSIPWYWIFSHWIYGYEPIRKAKNIDMYGSTKAAEALQQRTTKFQAAQVFCIGFEQRYYELTRHLGYDLVDIELLETSKMVVFHDNPALVLKLPFDYSLTHLQITEKLIYSAIQEIKNQKISLDQLHTIYDFTLSFLDTVNPNQSVVLQYKKFDEIIYLTSSELKFEGKGLLQISELKDFIDQSLYVQGLISDFEIILKIQQPKTFLGGIKGVILEVQNISYSIVEFNSDNQIILEDLNLKKELERQIYLMIKRQVLAADWHSYIHQKKESNHKLKETYINEKGEFFLDRPLGLPERRTRFTKSKLYDILDGEVENQTNLSKALILKIGSSENLIPESINSFIQNQSFFMQNNSDILMQVFMNKKPGLLKSYTNSLQKLISNVSNNIKKLIAQAERASLLKNIEMQKKNQKQMSNDAQNNQNQQSDLNDQELQILQQIGGIFTTHNLQKLIPNITQLYPDPKKVKLQLSLDEKEIISDSSSSQQLEDHYILSQILVKLQIRFEKNPGYWSQLRNYNFEIKLVVYPQDISTNIHPDLMRFELAYLTVDQSKIINQEETDYVKQLLINELQIWNKNFDQKYLIDPISIIKDFLKLDYLQLQMHDVGEAISIDVLGKRRANCSEALTLQILQLLTEFDILSGENQIDIEAIYRETYNDCEDSQDDANSLSQIQGLFKDFQLIEQKIQSDETQQYIQKIIVDFLFNKQEYSYAQLEKLFQKKKKFTKESQIIINAQN</sequence>
<dbReference type="InParanoid" id="A0A077ZU51"/>
<keyword evidence="3" id="KW-1185">Reference proteome</keyword>
<dbReference type="Proteomes" id="UP000039865">
    <property type="component" value="Unassembled WGS sequence"/>
</dbReference>
<dbReference type="EMBL" id="CCKQ01002006">
    <property type="protein sequence ID" value="CDW73104.1"/>
    <property type="molecule type" value="Genomic_DNA"/>
</dbReference>
<dbReference type="Pfam" id="PF18404">
    <property type="entry name" value="Glyco_transf_24"/>
    <property type="match status" value="1"/>
</dbReference>
<dbReference type="InterPro" id="IPR040497">
    <property type="entry name" value="Glyco_transf_24"/>
</dbReference>
<proteinExistence type="predicted"/>
<dbReference type="AlphaFoldDB" id="A0A077ZU51"/>
<organism evidence="2 3">
    <name type="scientific">Stylonychia lemnae</name>
    <name type="common">Ciliate</name>
    <dbReference type="NCBI Taxonomy" id="5949"/>
    <lineage>
        <taxon>Eukaryota</taxon>
        <taxon>Sar</taxon>
        <taxon>Alveolata</taxon>
        <taxon>Ciliophora</taxon>
        <taxon>Intramacronucleata</taxon>
        <taxon>Spirotrichea</taxon>
        <taxon>Stichotrichia</taxon>
        <taxon>Sporadotrichida</taxon>
        <taxon>Oxytrichidae</taxon>
        <taxon>Stylonychinae</taxon>
        <taxon>Stylonychia</taxon>
    </lineage>
</organism>
<evidence type="ECO:0000259" key="1">
    <source>
        <dbReference type="Pfam" id="PF18404"/>
    </source>
</evidence>
<evidence type="ECO:0000313" key="3">
    <source>
        <dbReference type="Proteomes" id="UP000039865"/>
    </source>
</evidence>